<reference evidence="5" key="2">
    <citation type="submission" date="2020-09" db="EMBL/GenBank/DDBJ databases">
        <authorList>
            <person name="Sun Q."/>
            <person name="Kim S."/>
        </authorList>
    </citation>
    <scope>NUCLEOTIDE SEQUENCE</scope>
    <source>
        <strain evidence="5">KCTC 22169</strain>
    </source>
</reference>
<keyword evidence="3" id="KW-0804">Transcription</keyword>
<dbReference type="Proteomes" id="UP000626148">
    <property type="component" value="Unassembled WGS sequence"/>
</dbReference>
<evidence type="ECO:0000313" key="5">
    <source>
        <dbReference type="EMBL" id="GGX66671.1"/>
    </source>
</evidence>
<dbReference type="GO" id="GO:0006355">
    <property type="term" value="P:regulation of DNA-templated transcription"/>
    <property type="evidence" value="ECO:0007669"/>
    <property type="project" value="InterPro"/>
</dbReference>
<dbReference type="SUPFAM" id="SSF46894">
    <property type="entry name" value="C-terminal effector domain of the bipartite response regulators"/>
    <property type="match status" value="1"/>
</dbReference>
<dbReference type="PRINTS" id="PR00038">
    <property type="entry name" value="HTHLUXR"/>
</dbReference>
<dbReference type="PANTHER" id="PTHR44688">
    <property type="entry name" value="DNA-BINDING TRANSCRIPTIONAL ACTIVATOR DEVR_DOSR"/>
    <property type="match status" value="1"/>
</dbReference>
<keyword evidence="1" id="KW-0805">Transcription regulation</keyword>
<feature type="domain" description="HTH luxR-type" evidence="4">
    <location>
        <begin position="249"/>
        <end position="312"/>
    </location>
</feature>
<protein>
    <recommendedName>
        <fullName evidence="4">HTH luxR-type domain-containing protein</fullName>
    </recommendedName>
</protein>
<reference evidence="5" key="1">
    <citation type="journal article" date="2014" name="Int. J. Syst. Evol. Microbiol.">
        <title>Complete genome sequence of Corynebacterium casei LMG S-19264T (=DSM 44701T), isolated from a smear-ripened cheese.</title>
        <authorList>
            <consortium name="US DOE Joint Genome Institute (JGI-PGF)"/>
            <person name="Walter F."/>
            <person name="Albersmeier A."/>
            <person name="Kalinowski J."/>
            <person name="Ruckert C."/>
        </authorList>
    </citation>
    <scope>NUCLEOTIDE SEQUENCE</scope>
    <source>
        <strain evidence="5">KCTC 22169</strain>
    </source>
</reference>
<evidence type="ECO:0000259" key="4">
    <source>
        <dbReference type="PROSITE" id="PS50043"/>
    </source>
</evidence>
<dbReference type="RefSeq" id="WP_189611684.1">
    <property type="nucleotide sequence ID" value="NZ_BMXR01000010.1"/>
</dbReference>
<comment type="caution">
    <text evidence="5">The sequence shown here is derived from an EMBL/GenBank/DDBJ whole genome shotgun (WGS) entry which is preliminary data.</text>
</comment>
<sequence>MDGMLSDFSDFLFRLYRRAEEQAPGEFQEATLADLSGLFPVDCAAWGGGFAAQRAITDLVVWNEDDRILTDWHQVREVDPLCDHNLRHPGHMHHIDDLPEYRQSLAFNEHWRRHDIHQLMATIVNEPQSNYVSFIALCHTDPKRPFQDAERDLSQALLPHLVQAQRQNQRIYLEQSAKPSEAVALVSACGLVRSAHPAFDELSRSLWQQSSRIPDPVMAELRDAGQWRTPEAEVVAQALGYGYLIRIAVGAPVARLSAREREVAEMYVQGLTYKEIAGYLDRSPATIRNLIARCYQKLKVHDKVSLIRRLAE</sequence>
<name>A0A918KL72_9GAMM</name>
<dbReference type="SMART" id="SM00421">
    <property type="entry name" value="HTH_LUXR"/>
    <property type="match status" value="1"/>
</dbReference>
<keyword evidence="6" id="KW-1185">Reference proteome</keyword>
<evidence type="ECO:0000256" key="3">
    <source>
        <dbReference type="ARBA" id="ARBA00023163"/>
    </source>
</evidence>
<accession>A0A918KL72</accession>
<dbReference type="InterPro" id="IPR016032">
    <property type="entry name" value="Sig_transdc_resp-reg_C-effctor"/>
</dbReference>
<dbReference type="EMBL" id="BMXR01000010">
    <property type="protein sequence ID" value="GGX66671.1"/>
    <property type="molecule type" value="Genomic_DNA"/>
</dbReference>
<keyword evidence="2" id="KW-0238">DNA-binding</keyword>
<gene>
    <name evidence="5" type="ORF">GCM10007392_38020</name>
</gene>
<dbReference type="PROSITE" id="PS50043">
    <property type="entry name" value="HTH_LUXR_2"/>
    <property type="match status" value="1"/>
</dbReference>
<evidence type="ECO:0000256" key="1">
    <source>
        <dbReference type="ARBA" id="ARBA00023015"/>
    </source>
</evidence>
<dbReference type="PANTHER" id="PTHR44688:SF16">
    <property type="entry name" value="DNA-BINDING TRANSCRIPTIONAL ACTIVATOR DEVR_DOSR"/>
    <property type="match status" value="1"/>
</dbReference>
<dbReference type="Gene3D" id="1.10.10.10">
    <property type="entry name" value="Winged helix-like DNA-binding domain superfamily/Winged helix DNA-binding domain"/>
    <property type="match status" value="1"/>
</dbReference>
<dbReference type="AlphaFoldDB" id="A0A918KL72"/>
<dbReference type="InterPro" id="IPR000792">
    <property type="entry name" value="Tscrpt_reg_LuxR_C"/>
</dbReference>
<proteinExistence type="predicted"/>
<dbReference type="GO" id="GO:0003677">
    <property type="term" value="F:DNA binding"/>
    <property type="evidence" value="ECO:0007669"/>
    <property type="project" value="UniProtKB-KW"/>
</dbReference>
<evidence type="ECO:0000313" key="6">
    <source>
        <dbReference type="Proteomes" id="UP000626148"/>
    </source>
</evidence>
<organism evidence="5 6">
    <name type="scientific">Saccharospirillum salsuginis</name>
    <dbReference type="NCBI Taxonomy" id="418750"/>
    <lineage>
        <taxon>Bacteria</taxon>
        <taxon>Pseudomonadati</taxon>
        <taxon>Pseudomonadota</taxon>
        <taxon>Gammaproteobacteria</taxon>
        <taxon>Oceanospirillales</taxon>
        <taxon>Saccharospirillaceae</taxon>
        <taxon>Saccharospirillum</taxon>
    </lineage>
</organism>
<evidence type="ECO:0000256" key="2">
    <source>
        <dbReference type="ARBA" id="ARBA00023125"/>
    </source>
</evidence>
<dbReference type="Pfam" id="PF00196">
    <property type="entry name" value="GerE"/>
    <property type="match status" value="1"/>
</dbReference>
<dbReference type="InterPro" id="IPR036388">
    <property type="entry name" value="WH-like_DNA-bd_sf"/>
</dbReference>
<dbReference type="CDD" id="cd06170">
    <property type="entry name" value="LuxR_C_like"/>
    <property type="match status" value="1"/>
</dbReference>